<gene>
    <name evidence="1" type="ORF">K0M31_007201</name>
</gene>
<evidence type="ECO:0000313" key="1">
    <source>
        <dbReference type="EMBL" id="KAK1134409.1"/>
    </source>
</evidence>
<proteinExistence type="predicted"/>
<name>A0AA40GAY3_9HYME</name>
<sequence length="124" mass="14326">MTRLSRPRGKFVRTSNSDVHGWLGNSQRSFERCVKDSKDGQPIQHYVSSKNENIIPGGPGHRLRIENGLLLIRMLRRRAGHLPLAPSRSDAHIDRKKILLQSLGIIRGQQFFFEEKKCFENMDF</sequence>
<protein>
    <submittedName>
        <fullName evidence="1">Uncharacterized protein</fullName>
    </submittedName>
</protein>
<organism evidence="1 2">
    <name type="scientific">Melipona bicolor</name>
    <dbReference type="NCBI Taxonomy" id="60889"/>
    <lineage>
        <taxon>Eukaryota</taxon>
        <taxon>Metazoa</taxon>
        <taxon>Ecdysozoa</taxon>
        <taxon>Arthropoda</taxon>
        <taxon>Hexapoda</taxon>
        <taxon>Insecta</taxon>
        <taxon>Pterygota</taxon>
        <taxon>Neoptera</taxon>
        <taxon>Endopterygota</taxon>
        <taxon>Hymenoptera</taxon>
        <taxon>Apocrita</taxon>
        <taxon>Aculeata</taxon>
        <taxon>Apoidea</taxon>
        <taxon>Anthophila</taxon>
        <taxon>Apidae</taxon>
        <taxon>Melipona</taxon>
    </lineage>
</organism>
<dbReference type="EMBL" id="JAHYIQ010000002">
    <property type="protein sequence ID" value="KAK1134409.1"/>
    <property type="molecule type" value="Genomic_DNA"/>
</dbReference>
<comment type="caution">
    <text evidence="1">The sequence shown here is derived from an EMBL/GenBank/DDBJ whole genome shotgun (WGS) entry which is preliminary data.</text>
</comment>
<dbReference type="Proteomes" id="UP001177670">
    <property type="component" value="Unassembled WGS sequence"/>
</dbReference>
<evidence type="ECO:0000313" key="2">
    <source>
        <dbReference type="Proteomes" id="UP001177670"/>
    </source>
</evidence>
<reference evidence="1" key="1">
    <citation type="submission" date="2021-10" db="EMBL/GenBank/DDBJ databases">
        <title>Melipona bicolor Genome sequencing and assembly.</title>
        <authorList>
            <person name="Araujo N.S."/>
            <person name="Arias M.C."/>
        </authorList>
    </citation>
    <scope>NUCLEOTIDE SEQUENCE</scope>
    <source>
        <strain evidence="1">USP_2M_L1-L4_2017</strain>
        <tissue evidence="1">Whole body</tissue>
    </source>
</reference>
<dbReference type="AlphaFoldDB" id="A0AA40GAY3"/>
<accession>A0AA40GAY3</accession>
<keyword evidence="2" id="KW-1185">Reference proteome</keyword>